<evidence type="ECO:0000313" key="2">
    <source>
        <dbReference type="EMBL" id="KAF9701112.1"/>
    </source>
</evidence>
<name>A0A8H7JDY4_9PLEO</name>
<keyword evidence="3" id="KW-1185">Reference proteome</keyword>
<sequence>MEAAHDCEAHFDASLVHESTPVPADSATSAMTTNSLNIPPRMLCTGIMDMPNEILREIFISIDGEFSKTLWSLSLTCKHFRDIVEEHCEPEYNVRGKWIEDPYALMERLRDQPRLTRLIRVLRMDCDSAKHTKHTEEEVQRLVRSLELEPFNAAVLQCWGDALTKDDGGTVWPAILLPQVETIELSMLEDNSETQWHTFIYLLNKVSDQDSFFSQPLDKLRNLALLRHLSHSEPELDAPVLQLPSLKTVRLHNVRFEQHVFNQDLDALRFEGLSFVNELHFQALSQASQARSLEDLQLYSNEPYRSFDGVPIDISVHCHCPPSLKNFQKLKSLALTNMSLVGLSGQRPGHWHQPVEDTLKHLAGMFPPSLEVFTHLLGDWPSCFADAQSKEHQRVYSSENIWKASTKDMFPSLKIVMTQKYGLDGLAKEREVIWQRED</sequence>
<protein>
    <recommendedName>
        <fullName evidence="1">F-box domain-containing protein</fullName>
    </recommendedName>
</protein>
<dbReference type="CDD" id="cd09917">
    <property type="entry name" value="F-box_SF"/>
    <property type="match status" value="1"/>
</dbReference>
<accession>A0A8H7JDY4</accession>
<reference evidence="2" key="1">
    <citation type="submission" date="2018-12" db="EMBL/GenBank/DDBJ databases">
        <authorList>
            <person name="Syme R.A."/>
            <person name="Farfan-Caceres L."/>
            <person name="Lichtenzveig J."/>
        </authorList>
    </citation>
    <scope>NUCLEOTIDE SEQUENCE</scope>
    <source>
        <strain evidence="2">Al4</strain>
    </source>
</reference>
<evidence type="ECO:0000259" key="1">
    <source>
        <dbReference type="Pfam" id="PF00646"/>
    </source>
</evidence>
<dbReference type="InterPro" id="IPR032675">
    <property type="entry name" value="LRR_dom_sf"/>
</dbReference>
<feature type="domain" description="F-box" evidence="1">
    <location>
        <begin position="47"/>
        <end position="86"/>
    </location>
</feature>
<reference evidence="2" key="2">
    <citation type="submission" date="2020-09" db="EMBL/GenBank/DDBJ databases">
        <title>Reference genome assembly for Australian Ascochyta lentis isolate Al4.</title>
        <authorList>
            <person name="Lee R.C."/>
            <person name="Farfan-Caceres L.M."/>
            <person name="Debler J.W."/>
            <person name="Williams A.H."/>
            <person name="Henares B.M."/>
        </authorList>
    </citation>
    <scope>NUCLEOTIDE SEQUENCE</scope>
    <source>
        <strain evidence="2">Al4</strain>
    </source>
</reference>
<dbReference type="Pfam" id="PF00646">
    <property type="entry name" value="F-box"/>
    <property type="match status" value="1"/>
</dbReference>
<organism evidence="2 3">
    <name type="scientific">Ascochyta lentis</name>
    <dbReference type="NCBI Taxonomy" id="205686"/>
    <lineage>
        <taxon>Eukaryota</taxon>
        <taxon>Fungi</taxon>
        <taxon>Dikarya</taxon>
        <taxon>Ascomycota</taxon>
        <taxon>Pezizomycotina</taxon>
        <taxon>Dothideomycetes</taxon>
        <taxon>Pleosporomycetidae</taxon>
        <taxon>Pleosporales</taxon>
        <taxon>Pleosporineae</taxon>
        <taxon>Didymellaceae</taxon>
        <taxon>Ascochyta</taxon>
    </lineage>
</organism>
<dbReference type="Proteomes" id="UP000651452">
    <property type="component" value="Unassembled WGS sequence"/>
</dbReference>
<dbReference type="AlphaFoldDB" id="A0A8H7JDY4"/>
<dbReference type="EMBL" id="RZGK01000002">
    <property type="protein sequence ID" value="KAF9701112.1"/>
    <property type="molecule type" value="Genomic_DNA"/>
</dbReference>
<dbReference type="InterPro" id="IPR001810">
    <property type="entry name" value="F-box_dom"/>
</dbReference>
<proteinExistence type="predicted"/>
<dbReference type="SUPFAM" id="SSF81383">
    <property type="entry name" value="F-box domain"/>
    <property type="match status" value="1"/>
</dbReference>
<gene>
    <name evidence="2" type="ORF">EKO04_001047</name>
</gene>
<comment type="caution">
    <text evidence="2">The sequence shown here is derived from an EMBL/GenBank/DDBJ whole genome shotgun (WGS) entry which is preliminary data.</text>
</comment>
<dbReference type="InterPro" id="IPR036047">
    <property type="entry name" value="F-box-like_dom_sf"/>
</dbReference>
<dbReference type="OrthoDB" id="3792707at2759"/>
<dbReference type="Gene3D" id="3.80.10.10">
    <property type="entry name" value="Ribonuclease Inhibitor"/>
    <property type="match status" value="1"/>
</dbReference>
<evidence type="ECO:0000313" key="3">
    <source>
        <dbReference type="Proteomes" id="UP000651452"/>
    </source>
</evidence>